<protein>
    <submittedName>
        <fullName evidence="8">Putative membrane protein</fullName>
    </submittedName>
</protein>
<evidence type="ECO:0000256" key="3">
    <source>
        <dbReference type="ARBA" id="ARBA00022692"/>
    </source>
</evidence>
<evidence type="ECO:0000256" key="4">
    <source>
        <dbReference type="ARBA" id="ARBA00022989"/>
    </source>
</evidence>
<evidence type="ECO:0000256" key="1">
    <source>
        <dbReference type="ARBA" id="ARBA00004651"/>
    </source>
</evidence>
<dbReference type="AlphaFoldDB" id="A0A1I3QNK3"/>
<keyword evidence="2" id="KW-1003">Cell membrane</keyword>
<evidence type="ECO:0000256" key="2">
    <source>
        <dbReference type="ARBA" id="ARBA00022475"/>
    </source>
</evidence>
<reference evidence="8 9" key="1">
    <citation type="submission" date="2016-10" db="EMBL/GenBank/DDBJ databases">
        <authorList>
            <person name="de Groot N.N."/>
        </authorList>
    </citation>
    <scope>NUCLEOTIDE SEQUENCE [LARGE SCALE GENOMIC DNA]</scope>
    <source>
        <strain evidence="8 9">CGMCC 1.11156</strain>
    </source>
</reference>
<organism evidence="8 9">
    <name type="scientific">Nocardioides psychrotolerans</name>
    <dbReference type="NCBI Taxonomy" id="1005945"/>
    <lineage>
        <taxon>Bacteria</taxon>
        <taxon>Bacillati</taxon>
        <taxon>Actinomycetota</taxon>
        <taxon>Actinomycetes</taxon>
        <taxon>Propionibacteriales</taxon>
        <taxon>Nocardioidaceae</taxon>
        <taxon>Nocardioides</taxon>
    </lineage>
</organism>
<dbReference type="Pfam" id="PF02656">
    <property type="entry name" value="DUF202"/>
    <property type="match status" value="1"/>
</dbReference>
<gene>
    <name evidence="8" type="ORF">SAMN05216561_12630</name>
</gene>
<dbReference type="InterPro" id="IPR052053">
    <property type="entry name" value="IM_YidH-like"/>
</dbReference>
<evidence type="ECO:0000313" key="8">
    <source>
        <dbReference type="EMBL" id="SFJ35062.1"/>
    </source>
</evidence>
<name>A0A1I3QNK3_9ACTN</name>
<feature type="transmembrane region" description="Helical" evidence="6">
    <location>
        <begin position="102"/>
        <end position="127"/>
    </location>
</feature>
<keyword evidence="3 6" id="KW-0812">Transmembrane</keyword>
<evidence type="ECO:0000259" key="7">
    <source>
        <dbReference type="Pfam" id="PF02656"/>
    </source>
</evidence>
<dbReference type="RefSeq" id="WP_091117323.1">
    <property type="nucleotide sequence ID" value="NZ_BKAF01000037.1"/>
</dbReference>
<evidence type="ECO:0000256" key="6">
    <source>
        <dbReference type="SAM" id="Phobius"/>
    </source>
</evidence>
<sequence length="128" mass="13907">MSSDSASGAPQPADAPDVVDVHPDYRFTLANERTFLAWVRTALALTAAGVAVIRFVPGLTLMRHALGFLLIGLGGFLSWMSYRDWQRNERAMRLGLQLPASFVPRLVAWSLVLASLAALTLVIADLVD</sequence>
<feature type="transmembrane region" description="Helical" evidence="6">
    <location>
        <begin position="65"/>
        <end position="82"/>
    </location>
</feature>
<evidence type="ECO:0000313" key="9">
    <source>
        <dbReference type="Proteomes" id="UP000198649"/>
    </source>
</evidence>
<proteinExistence type="predicted"/>
<feature type="transmembrane region" description="Helical" evidence="6">
    <location>
        <begin position="35"/>
        <end position="53"/>
    </location>
</feature>
<evidence type="ECO:0000256" key="5">
    <source>
        <dbReference type="ARBA" id="ARBA00023136"/>
    </source>
</evidence>
<dbReference type="GO" id="GO:0005886">
    <property type="term" value="C:plasma membrane"/>
    <property type="evidence" value="ECO:0007669"/>
    <property type="project" value="UniProtKB-SubCell"/>
</dbReference>
<dbReference type="Proteomes" id="UP000198649">
    <property type="component" value="Unassembled WGS sequence"/>
</dbReference>
<dbReference type="EMBL" id="FOQG01000026">
    <property type="protein sequence ID" value="SFJ35062.1"/>
    <property type="molecule type" value="Genomic_DNA"/>
</dbReference>
<dbReference type="STRING" id="1005945.SAMN05216561_12630"/>
<comment type="subcellular location">
    <subcellularLocation>
        <location evidence="1">Cell membrane</location>
        <topology evidence="1">Multi-pass membrane protein</topology>
    </subcellularLocation>
</comment>
<keyword evidence="5 6" id="KW-0472">Membrane</keyword>
<dbReference type="PANTHER" id="PTHR34187:SF2">
    <property type="entry name" value="DUF202 DOMAIN-CONTAINING PROTEIN"/>
    <property type="match status" value="1"/>
</dbReference>
<accession>A0A1I3QNK3</accession>
<dbReference type="InterPro" id="IPR003807">
    <property type="entry name" value="DUF202"/>
</dbReference>
<dbReference type="PANTHER" id="PTHR34187">
    <property type="entry name" value="FGR18P"/>
    <property type="match status" value="1"/>
</dbReference>
<keyword evidence="9" id="KW-1185">Reference proteome</keyword>
<keyword evidence="4 6" id="KW-1133">Transmembrane helix</keyword>
<feature type="domain" description="DUF202" evidence="7">
    <location>
        <begin position="26"/>
        <end position="91"/>
    </location>
</feature>